<feature type="transmembrane region" description="Helical" evidence="1">
    <location>
        <begin position="12"/>
        <end position="33"/>
    </location>
</feature>
<protein>
    <submittedName>
        <fullName evidence="2">Uncharacterized protein</fullName>
    </submittedName>
</protein>
<dbReference type="EMBL" id="BARV01003343">
    <property type="protein sequence ID" value="GAI05684.1"/>
    <property type="molecule type" value="Genomic_DNA"/>
</dbReference>
<proteinExistence type="predicted"/>
<accession>X1JY92</accession>
<name>X1JY92_9ZZZZ</name>
<reference evidence="2" key="1">
    <citation type="journal article" date="2014" name="Front. Microbiol.">
        <title>High frequency of phylogenetically diverse reductive dehalogenase-homologous genes in deep subseafloor sedimentary metagenomes.</title>
        <authorList>
            <person name="Kawai M."/>
            <person name="Futagami T."/>
            <person name="Toyoda A."/>
            <person name="Takaki Y."/>
            <person name="Nishi S."/>
            <person name="Hori S."/>
            <person name="Arai W."/>
            <person name="Tsubouchi T."/>
            <person name="Morono Y."/>
            <person name="Uchiyama I."/>
            <person name="Ito T."/>
            <person name="Fujiyama A."/>
            <person name="Inagaki F."/>
            <person name="Takami H."/>
        </authorList>
    </citation>
    <scope>NUCLEOTIDE SEQUENCE</scope>
    <source>
        <strain evidence="2">Expedition CK06-06</strain>
    </source>
</reference>
<evidence type="ECO:0000256" key="1">
    <source>
        <dbReference type="SAM" id="Phobius"/>
    </source>
</evidence>
<feature type="transmembrane region" description="Helical" evidence="1">
    <location>
        <begin position="39"/>
        <end position="60"/>
    </location>
</feature>
<evidence type="ECO:0000313" key="2">
    <source>
        <dbReference type="EMBL" id="GAH99671.1"/>
    </source>
</evidence>
<gene>
    <name evidence="2" type="ORF">S06H3_01978</name>
    <name evidence="3" type="ORF">S06H3_08048</name>
</gene>
<organism evidence="2">
    <name type="scientific">marine sediment metagenome</name>
    <dbReference type="NCBI Taxonomy" id="412755"/>
    <lineage>
        <taxon>unclassified sequences</taxon>
        <taxon>metagenomes</taxon>
        <taxon>ecological metagenomes</taxon>
    </lineage>
</organism>
<evidence type="ECO:0000313" key="3">
    <source>
        <dbReference type="EMBL" id="GAI05684.1"/>
    </source>
</evidence>
<keyword evidence="1" id="KW-1133">Transmembrane helix</keyword>
<comment type="caution">
    <text evidence="2">The sequence shown here is derived from an EMBL/GenBank/DDBJ whole genome shotgun (WGS) entry which is preliminary data.</text>
</comment>
<dbReference type="EMBL" id="BARV01000541">
    <property type="protein sequence ID" value="GAH99671.1"/>
    <property type="molecule type" value="Genomic_DNA"/>
</dbReference>
<dbReference type="AlphaFoldDB" id="X1JY92"/>
<keyword evidence="1" id="KW-0472">Membrane</keyword>
<keyword evidence="1" id="KW-0812">Transmembrane</keyword>
<sequence length="62" mass="6585">MSRQPDDQKKHWNITGVAIPAGVLIGLGVGFLINNIAAGLFLGLGGGFLVMMIGMLILHIRK</sequence>